<comment type="similarity">
    <text evidence="1 9 10">Belongs to the peptidase A8 family.</text>
</comment>
<evidence type="ECO:0000256" key="2">
    <source>
        <dbReference type="ARBA" id="ARBA00022475"/>
    </source>
</evidence>
<dbReference type="GO" id="GO:0006508">
    <property type="term" value="P:proteolysis"/>
    <property type="evidence" value="ECO:0007669"/>
    <property type="project" value="UniProtKB-KW"/>
</dbReference>
<proteinExistence type="inferred from homology"/>
<organism evidence="11 12">
    <name type="scientific">candidate division Kazan bacterium RBG_13_50_9</name>
    <dbReference type="NCBI Taxonomy" id="1798535"/>
    <lineage>
        <taxon>Bacteria</taxon>
        <taxon>Bacteria division Kazan-3B-28</taxon>
    </lineage>
</organism>
<dbReference type="Proteomes" id="UP000176651">
    <property type="component" value="Unassembled WGS sequence"/>
</dbReference>
<keyword evidence="5 9" id="KW-0064">Aspartyl protease</keyword>
<feature type="transmembrane region" description="Helical" evidence="9">
    <location>
        <begin position="78"/>
        <end position="95"/>
    </location>
</feature>
<comment type="function">
    <text evidence="9">This protein specifically catalyzes the removal of signal peptides from prolipoproteins.</text>
</comment>
<evidence type="ECO:0000256" key="7">
    <source>
        <dbReference type="ARBA" id="ARBA00022989"/>
    </source>
</evidence>
<gene>
    <name evidence="9" type="primary">lspA</name>
    <name evidence="11" type="ORF">A2V68_02475</name>
</gene>
<evidence type="ECO:0000256" key="5">
    <source>
        <dbReference type="ARBA" id="ARBA00022750"/>
    </source>
</evidence>
<evidence type="ECO:0000256" key="6">
    <source>
        <dbReference type="ARBA" id="ARBA00022801"/>
    </source>
</evidence>
<dbReference type="Pfam" id="PF01252">
    <property type="entry name" value="Peptidase_A8"/>
    <property type="match status" value="1"/>
</dbReference>
<sequence>MLLIGVLAIVAADQLAKFWLTGWASQGREWGPISLLLHHNYGISFGIELPSLLATGLIVGFLILLLGLFFASHRQLPVYFLGLGLCIGGGASNLWDRLSLGFVRDFVSVGILPIFNLADILILIGVVLMVIGALIHGPRQDPSI</sequence>
<dbReference type="UniPathway" id="UPA00665"/>
<evidence type="ECO:0000313" key="11">
    <source>
        <dbReference type="EMBL" id="OGB74071.1"/>
    </source>
</evidence>
<dbReference type="PRINTS" id="PR00781">
    <property type="entry name" value="LIPOSIGPTASE"/>
</dbReference>
<name>A0A1F4NRL5_UNCK3</name>
<feature type="active site" evidence="9">
    <location>
        <position position="119"/>
    </location>
</feature>
<dbReference type="GO" id="GO:0004190">
    <property type="term" value="F:aspartic-type endopeptidase activity"/>
    <property type="evidence" value="ECO:0007669"/>
    <property type="project" value="UniProtKB-UniRule"/>
</dbReference>
<feature type="active site" evidence="9">
    <location>
        <position position="105"/>
    </location>
</feature>
<evidence type="ECO:0000256" key="1">
    <source>
        <dbReference type="ARBA" id="ARBA00006139"/>
    </source>
</evidence>
<keyword evidence="6 9" id="KW-0378">Hydrolase</keyword>
<keyword evidence="2 9" id="KW-1003">Cell membrane</keyword>
<evidence type="ECO:0000256" key="3">
    <source>
        <dbReference type="ARBA" id="ARBA00022670"/>
    </source>
</evidence>
<evidence type="ECO:0000256" key="8">
    <source>
        <dbReference type="ARBA" id="ARBA00023136"/>
    </source>
</evidence>
<dbReference type="STRING" id="1798535.A2V68_02475"/>
<feature type="transmembrane region" description="Helical" evidence="9">
    <location>
        <begin position="107"/>
        <end position="135"/>
    </location>
</feature>
<dbReference type="EMBL" id="META01000005">
    <property type="protein sequence ID" value="OGB74071.1"/>
    <property type="molecule type" value="Genomic_DNA"/>
</dbReference>
<comment type="subcellular location">
    <subcellularLocation>
        <location evidence="9">Cell membrane</location>
        <topology evidence="9">Multi-pass membrane protein</topology>
    </subcellularLocation>
</comment>
<accession>A0A1F4NRL5</accession>
<dbReference type="AlphaFoldDB" id="A0A1F4NRL5"/>
<reference evidence="11 12" key="1">
    <citation type="journal article" date="2016" name="Nat. Commun.">
        <title>Thousands of microbial genomes shed light on interconnected biogeochemical processes in an aquifer system.</title>
        <authorList>
            <person name="Anantharaman K."/>
            <person name="Brown C.T."/>
            <person name="Hug L.A."/>
            <person name="Sharon I."/>
            <person name="Castelle C.J."/>
            <person name="Probst A.J."/>
            <person name="Thomas B.C."/>
            <person name="Singh A."/>
            <person name="Wilkins M.J."/>
            <person name="Karaoz U."/>
            <person name="Brodie E.L."/>
            <person name="Williams K.H."/>
            <person name="Hubbard S.S."/>
            <person name="Banfield J.F."/>
        </authorList>
    </citation>
    <scope>NUCLEOTIDE SEQUENCE [LARGE SCALE GENOMIC DNA]</scope>
</reference>
<keyword evidence="7 9" id="KW-1133">Transmembrane helix</keyword>
<dbReference type="PANTHER" id="PTHR33695:SF1">
    <property type="entry name" value="LIPOPROTEIN SIGNAL PEPTIDASE"/>
    <property type="match status" value="1"/>
</dbReference>
<evidence type="ECO:0000256" key="4">
    <source>
        <dbReference type="ARBA" id="ARBA00022692"/>
    </source>
</evidence>
<keyword evidence="8 9" id="KW-0472">Membrane</keyword>
<comment type="catalytic activity">
    <reaction evidence="9">
        <text>Release of signal peptides from bacterial membrane prolipoproteins. Hydrolyzes -Xaa-Yaa-Zaa-|-(S,diacylglyceryl)Cys-, in which Xaa is hydrophobic (preferably Leu), and Yaa (Ala or Ser) and Zaa (Gly or Ala) have small, neutral side chains.</text>
        <dbReference type="EC" id="3.4.23.36"/>
    </reaction>
</comment>
<keyword evidence="4 9" id="KW-0812">Transmembrane</keyword>
<evidence type="ECO:0000256" key="9">
    <source>
        <dbReference type="HAMAP-Rule" id="MF_00161"/>
    </source>
</evidence>
<keyword evidence="3 9" id="KW-0645">Protease</keyword>
<comment type="caution">
    <text evidence="11">The sequence shown here is derived from an EMBL/GenBank/DDBJ whole genome shotgun (WGS) entry which is preliminary data.</text>
</comment>
<comment type="pathway">
    <text evidence="9">Protein modification; lipoprotein biosynthesis (signal peptide cleavage).</text>
</comment>
<dbReference type="GO" id="GO:0005886">
    <property type="term" value="C:plasma membrane"/>
    <property type="evidence" value="ECO:0007669"/>
    <property type="project" value="UniProtKB-SubCell"/>
</dbReference>
<dbReference type="HAMAP" id="MF_00161">
    <property type="entry name" value="LspA"/>
    <property type="match status" value="1"/>
</dbReference>
<dbReference type="PANTHER" id="PTHR33695">
    <property type="entry name" value="LIPOPROTEIN SIGNAL PEPTIDASE"/>
    <property type="match status" value="1"/>
</dbReference>
<protein>
    <recommendedName>
        <fullName evidence="9">Lipoprotein signal peptidase</fullName>
        <ecNumber evidence="9">3.4.23.36</ecNumber>
    </recommendedName>
    <alternativeName>
        <fullName evidence="9">Prolipoprotein signal peptidase</fullName>
    </alternativeName>
    <alternativeName>
        <fullName evidence="9">Signal peptidase II</fullName>
        <shortName evidence="9">SPase II</shortName>
    </alternativeName>
</protein>
<evidence type="ECO:0000313" key="12">
    <source>
        <dbReference type="Proteomes" id="UP000176651"/>
    </source>
</evidence>
<dbReference type="InterPro" id="IPR001872">
    <property type="entry name" value="Peptidase_A8"/>
</dbReference>
<dbReference type="EC" id="3.4.23.36" evidence="9"/>
<evidence type="ECO:0000256" key="10">
    <source>
        <dbReference type="RuleBase" id="RU004181"/>
    </source>
</evidence>
<comment type="caution">
    <text evidence="9">Lacks conserved residue(s) required for the propagation of feature annotation.</text>
</comment>
<feature type="transmembrane region" description="Helical" evidence="9">
    <location>
        <begin position="48"/>
        <end position="71"/>
    </location>
</feature>